<sequence>MQASLSNQKNTEASIRNLETRVGQLAKQLADNQGSQFSTNTQTNPKEHCKSITTRSGKCIQCKG</sequence>
<protein>
    <submittedName>
        <fullName evidence="2">Uncharacterized protein</fullName>
    </submittedName>
</protein>
<evidence type="ECO:0000313" key="3">
    <source>
        <dbReference type="Proteomes" id="UP000000226"/>
    </source>
</evidence>
<dbReference type="OMA" id="CNAINVK"/>
<evidence type="ECO:0000256" key="1">
    <source>
        <dbReference type="SAM" id="MobiDB-lite"/>
    </source>
</evidence>
<dbReference type="Gramene" id="ESW24162">
    <property type="protein sequence ID" value="ESW24162"/>
    <property type="gene ID" value="PHAVU_004G107400g"/>
</dbReference>
<name>V7C1Z1_PHAVU</name>
<evidence type="ECO:0000313" key="2">
    <source>
        <dbReference type="EMBL" id="ESW24162.1"/>
    </source>
</evidence>
<proteinExistence type="predicted"/>
<dbReference type="AlphaFoldDB" id="V7C1Z1"/>
<organism evidence="2 3">
    <name type="scientific">Phaseolus vulgaris</name>
    <name type="common">Kidney bean</name>
    <name type="synonym">French bean</name>
    <dbReference type="NCBI Taxonomy" id="3885"/>
    <lineage>
        <taxon>Eukaryota</taxon>
        <taxon>Viridiplantae</taxon>
        <taxon>Streptophyta</taxon>
        <taxon>Embryophyta</taxon>
        <taxon>Tracheophyta</taxon>
        <taxon>Spermatophyta</taxon>
        <taxon>Magnoliopsida</taxon>
        <taxon>eudicotyledons</taxon>
        <taxon>Gunneridae</taxon>
        <taxon>Pentapetalae</taxon>
        <taxon>rosids</taxon>
        <taxon>fabids</taxon>
        <taxon>Fabales</taxon>
        <taxon>Fabaceae</taxon>
        <taxon>Papilionoideae</taxon>
        <taxon>50 kb inversion clade</taxon>
        <taxon>NPAAA clade</taxon>
        <taxon>indigoferoid/millettioid clade</taxon>
        <taxon>Phaseoleae</taxon>
        <taxon>Phaseolus</taxon>
    </lineage>
</organism>
<feature type="compositionally biased region" description="Polar residues" evidence="1">
    <location>
        <begin position="30"/>
        <end position="44"/>
    </location>
</feature>
<dbReference type="EMBL" id="CM002291">
    <property type="protein sequence ID" value="ESW24162.1"/>
    <property type="molecule type" value="Genomic_DNA"/>
</dbReference>
<reference evidence="3" key="1">
    <citation type="journal article" date="2014" name="Nat. Genet.">
        <title>A reference genome for common bean and genome-wide analysis of dual domestications.</title>
        <authorList>
            <person name="Schmutz J."/>
            <person name="McClean P.E."/>
            <person name="Mamidi S."/>
            <person name="Wu G.A."/>
            <person name="Cannon S.B."/>
            <person name="Grimwood J."/>
            <person name="Jenkins J."/>
            <person name="Shu S."/>
            <person name="Song Q."/>
            <person name="Chavarro C."/>
            <person name="Torres-Torres M."/>
            <person name="Geffroy V."/>
            <person name="Moghaddam S.M."/>
            <person name="Gao D."/>
            <person name="Abernathy B."/>
            <person name="Barry K."/>
            <person name="Blair M."/>
            <person name="Brick M.A."/>
            <person name="Chovatia M."/>
            <person name="Gepts P."/>
            <person name="Goodstein D.M."/>
            <person name="Gonzales M."/>
            <person name="Hellsten U."/>
            <person name="Hyten D.L."/>
            <person name="Jia G."/>
            <person name="Kelly J.D."/>
            <person name="Kudrna D."/>
            <person name="Lee R."/>
            <person name="Richard M.M."/>
            <person name="Miklas P.N."/>
            <person name="Osorno J.M."/>
            <person name="Rodrigues J."/>
            <person name="Thareau V."/>
            <person name="Urrea C.A."/>
            <person name="Wang M."/>
            <person name="Yu Y."/>
            <person name="Zhang M."/>
            <person name="Wing R.A."/>
            <person name="Cregan P.B."/>
            <person name="Rokhsar D.S."/>
            <person name="Jackson S.A."/>
        </authorList>
    </citation>
    <scope>NUCLEOTIDE SEQUENCE [LARGE SCALE GENOMIC DNA]</scope>
    <source>
        <strain evidence="3">cv. G19833</strain>
    </source>
</reference>
<keyword evidence="3" id="KW-1185">Reference proteome</keyword>
<dbReference type="Proteomes" id="UP000000226">
    <property type="component" value="Chromosome 4"/>
</dbReference>
<feature type="region of interest" description="Disordered" evidence="1">
    <location>
        <begin position="29"/>
        <end position="50"/>
    </location>
</feature>
<dbReference type="OrthoDB" id="1435444at2759"/>
<gene>
    <name evidence="2" type="ORF">PHAVU_004G107400g</name>
</gene>
<accession>V7C1Z1</accession>